<dbReference type="RefSeq" id="WP_388349031.1">
    <property type="nucleotide sequence ID" value="NZ_JBIAFJ010000018.1"/>
</dbReference>
<reference evidence="3 4" key="1">
    <citation type="submission" date="2024-10" db="EMBL/GenBank/DDBJ databases">
        <title>The Natural Products Discovery Center: Release of the First 8490 Sequenced Strains for Exploring Actinobacteria Biosynthetic Diversity.</title>
        <authorList>
            <person name="Kalkreuter E."/>
            <person name="Kautsar S.A."/>
            <person name="Yang D."/>
            <person name="Bader C.D."/>
            <person name="Teijaro C.N."/>
            <person name="Fluegel L."/>
            <person name="Davis C.M."/>
            <person name="Simpson J.R."/>
            <person name="Lauterbach L."/>
            <person name="Steele A.D."/>
            <person name="Gui C."/>
            <person name="Meng S."/>
            <person name="Li G."/>
            <person name="Viehrig K."/>
            <person name="Ye F."/>
            <person name="Su P."/>
            <person name="Kiefer A.F."/>
            <person name="Nichols A."/>
            <person name="Cepeda A.J."/>
            <person name="Yan W."/>
            <person name="Fan B."/>
            <person name="Jiang Y."/>
            <person name="Adhikari A."/>
            <person name="Zheng C.-J."/>
            <person name="Schuster L."/>
            <person name="Cowan T.M."/>
            <person name="Smanski M.J."/>
            <person name="Chevrette M.G."/>
            <person name="De Carvalho L.P.S."/>
            <person name="Shen B."/>
        </authorList>
    </citation>
    <scope>NUCLEOTIDE SEQUENCE [LARGE SCALE GENOMIC DNA]</scope>
    <source>
        <strain evidence="3 4">NPDC007147</strain>
    </source>
</reference>
<comment type="caution">
    <text evidence="3">The sequence shown here is derived from an EMBL/GenBank/DDBJ whole genome shotgun (WGS) entry which is preliminary data.</text>
</comment>
<dbReference type="InterPro" id="IPR001584">
    <property type="entry name" value="Integrase_cat-core"/>
</dbReference>
<organism evidence="3 4">
    <name type="scientific">Streptomyces kebangsaanensis</name>
    <dbReference type="NCBI Taxonomy" id="864058"/>
    <lineage>
        <taxon>Bacteria</taxon>
        <taxon>Bacillati</taxon>
        <taxon>Actinomycetota</taxon>
        <taxon>Actinomycetes</taxon>
        <taxon>Kitasatosporales</taxon>
        <taxon>Streptomycetaceae</taxon>
        <taxon>Streptomyces</taxon>
    </lineage>
</organism>
<gene>
    <name evidence="3" type="ORF">ACFYNZ_20540</name>
</gene>
<sequence length="152" mass="16794">MLTDTGLEIVTSGIRMPQMNSIAEHRTQTCRHGLLDRTLIRDPRHLLHALRAFESHCNRHRPHRALHQAAPLRSRTGHRTGADQTPGDPSTRSARRSPSRVPTHSLSRADGKSAPAELPVPAPKPPNRGGGHTSGPRSGRKVGKRRHHRDTC</sequence>
<feature type="region of interest" description="Disordered" evidence="1">
    <location>
        <begin position="57"/>
        <end position="152"/>
    </location>
</feature>
<dbReference type="EMBL" id="JBIAFJ010000018">
    <property type="protein sequence ID" value="MFE9171856.1"/>
    <property type="molecule type" value="Genomic_DNA"/>
</dbReference>
<keyword evidence="4" id="KW-1185">Reference proteome</keyword>
<name>A0ABW6KVG0_9ACTN</name>
<accession>A0ABW6KVG0</accession>
<evidence type="ECO:0000259" key="2">
    <source>
        <dbReference type="Pfam" id="PF13683"/>
    </source>
</evidence>
<feature type="compositionally biased region" description="Basic residues" evidence="1">
    <location>
        <begin position="138"/>
        <end position="152"/>
    </location>
</feature>
<evidence type="ECO:0000256" key="1">
    <source>
        <dbReference type="SAM" id="MobiDB-lite"/>
    </source>
</evidence>
<evidence type="ECO:0000313" key="4">
    <source>
        <dbReference type="Proteomes" id="UP001601197"/>
    </source>
</evidence>
<dbReference type="Proteomes" id="UP001601197">
    <property type="component" value="Unassembled WGS sequence"/>
</dbReference>
<dbReference type="Pfam" id="PF13683">
    <property type="entry name" value="rve_3"/>
    <property type="match status" value="1"/>
</dbReference>
<protein>
    <submittedName>
        <fullName evidence="3">Integrase core domain-containing protein</fullName>
    </submittedName>
</protein>
<evidence type="ECO:0000313" key="3">
    <source>
        <dbReference type="EMBL" id="MFE9171856.1"/>
    </source>
</evidence>
<feature type="domain" description="Integrase catalytic" evidence="2">
    <location>
        <begin position="7"/>
        <end position="71"/>
    </location>
</feature>
<proteinExistence type="predicted"/>